<dbReference type="OrthoDB" id="1274380at2"/>
<sequence>MATLNINPVNFKFSQYLSQGWELYKNNFGNILLASLLTFVMAFIPFCAMLAVGNLYKYLRKLHKGQNAEVSEIFNFDDFLPYFFLQLILFGIFFILYIPGIVFWVWAITSLGKTDVPSLPYTLFYYAYVFLIAIIIMLISVKIFYSPMLISFLQVKDIKTALKASFIMTRGAFFQILGFSLVVGLLASVGYFACLVGLIFTLPFTYACNYFAFEDAVEQISYDEISEIGSYDDAH</sequence>
<proteinExistence type="predicted"/>
<reference evidence="1 2" key="1">
    <citation type="submission" date="2018-04" db="EMBL/GenBank/DDBJ databases">
        <title>Characteristic and Complete Genome Sequencing of A Novel Member of Infective Endocarditis Causative Bacteria: Bergeyella cardium QL-PH.</title>
        <authorList>
            <person name="Pan H."/>
            <person name="Sun E."/>
            <person name="Zhang Y."/>
        </authorList>
    </citation>
    <scope>NUCLEOTIDE SEQUENCE [LARGE SCALE GENOMIC DNA]</scope>
    <source>
        <strain evidence="1 2">HPQL</strain>
    </source>
</reference>
<dbReference type="KEGG" id="bcad:DBX24_04325"/>
<dbReference type="Proteomes" id="UP000464318">
    <property type="component" value="Chromosome"/>
</dbReference>
<keyword evidence="2" id="KW-1185">Reference proteome</keyword>
<evidence type="ECO:0000313" key="1">
    <source>
        <dbReference type="EMBL" id="QHN65173.1"/>
    </source>
</evidence>
<dbReference type="EMBL" id="CP029149">
    <property type="protein sequence ID" value="QHN65173.1"/>
    <property type="molecule type" value="Genomic_DNA"/>
</dbReference>
<organism evidence="1 2">
    <name type="scientific">Bergeyella cardium</name>
    <dbReference type="NCBI Taxonomy" id="1585976"/>
    <lineage>
        <taxon>Bacteria</taxon>
        <taxon>Pseudomonadati</taxon>
        <taxon>Bacteroidota</taxon>
        <taxon>Flavobacteriia</taxon>
        <taxon>Flavobacteriales</taxon>
        <taxon>Weeksellaceae</taxon>
        <taxon>Bergeyella</taxon>
    </lineage>
</organism>
<evidence type="ECO:0000313" key="2">
    <source>
        <dbReference type="Proteomes" id="UP000464318"/>
    </source>
</evidence>
<dbReference type="AlphaFoldDB" id="A0A6P1QVY0"/>
<name>A0A6P1QVY0_9FLAO</name>
<gene>
    <name evidence="1" type="ORF">DBX24_04325</name>
</gene>
<accession>A0A6P1QVY0</accession>
<dbReference type="RefSeq" id="WP_120488212.1">
    <property type="nucleotide sequence ID" value="NZ_CP029149.1"/>
</dbReference>
<protein>
    <submittedName>
        <fullName evidence="1">Uncharacterized protein</fullName>
    </submittedName>
</protein>